<dbReference type="Proteomes" id="UP000800036">
    <property type="component" value="Unassembled WGS sequence"/>
</dbReference>
<reference evidence="2" key="1">
    <citation type="journal article" date="2020" name="Stud. Mycol.">
        <title>101 Dothideomycetes genomes: a test case for predicting lifestyles and emergence of pathogens.</title>
        <authorList>
            <person name="Haridas S."/>
            <person name="Albert R."/>
            <person name="Binder M."/>
            <person name="Bloem J."/>
            <person name="Labutti K."/>
            <person name="Salamov A."/>
            <person name="Andreopoulos B."/>
            <person name="Baker S."/>
            <person name="Barry K."/>
            <person name="Bills G."/>
            <person name="Bluhm B."/>
            <person name="Cannon C."/>
            <person name="Castanera R."/>
            <person name="Culley D."/>
            <person name="Daum C."/>
            <person name="Ezra D."/>
            <person name="Gonzalez J."/>
            <person name="Henrissat B."/>
            <person name="Kuo A."/>
            <person name="Liang C."/>
            <person name="Lipzen A."/>
            <person name="Lutzoni F."/>
            <person name="Magnuson J."/>
            <person name="Mondo S."/>
            <person name="Nolan M."/>
            <person name="Ohm R."/>
            <person name="Pangilinan J."/>
            <person name="Park H.-J."/>
            <person name="Ramirez L."/>
            <person name="Alfaro M."/>
            <person name="Sun H."/>
            <person name="Tritt A."/>
            <person name="Yoshinaga Y."/>
            <person name="Zwiers L.-H."/>
            <person name="Turgeon B."/>
            <person name="Goodwin S."/>
            <person name="Spatafora J."/>
            <person name="Crous P."/>
            <person name="Grigoriev I."/>
        </authorList>
    </citation>
    <scope>NUCLEOTIDE SEQUENCE</scope>
    <source>
        <strain evidence="2">CBS 107.79</strain>
    </source>
</reference>
<evidence type="ECO:0000313" key="3">
    <source>
        <dbReference type="Proteomes" id="UP000800036"/>
    </source>
</evidence>
<sequence length="305" mass="33769">MVIQSPSRQAAAVNKYHRMVRSFDFTLQSLLRTHYAFFALTCFVVSIRVAIHVAKRRSLELQDVFVYVSYAIFIGMWSCYVISVPKLYRLVHVSMGKMEPYPTILQDAGSSARLIWAAQWGIATFIFLAWIGCIISSALTCSSMHEFSFTSACTGVDYNRRSVTSFIYAYVVDVVTDLMGTHQACAVPLARHEPGLTSHSSSHGPSTIAVACGPTFAQLIRKSKNATRPSYNSQGYIKQAADKDQINLDNIRKPLYRSEIVGREASWEEERNSSQMGLASGARDITVTTTVHVSSGSATPRLSPT</sequence>
<keyword evidence="1" id="KW-0812">Transmembrane</keyword>
<protein>
    <submittedName>
        <fullName evidence="2">Uncharacterized protein</fullName>
    </submittedName>
</protein>
<feature type="transmembrane region" description="Helical" evidence="1">
    <location>
        <begin position="65"/>
        <end position="88"/>
    </location>
</feature>
<feature type="transmembrane region" description="Helical" evidence="1">
    <location>
        <begin position="120"/>
        <end position="141"/>
    </location>
</feature>
<feature type="transmembrane region" description="Helical" evidence="1">
    <location>
        <begin position="35"/>
        <end position="53"/>
    </location>
</feature>
<gene>
    <name evidence="2" type="ORF">BU23DRAFT_594356</name>
</gene>
<dbReference type="OrthoDB" id="444631at2759"/>
<keyword evidence="3" id="KW-1185">Reference proteome</keyword>
<dbReference type="EMBL" id="ML976656">
    <property type="protein sequence ID" value="KAF1979991.1"/>
    <property type="molecule type" value="Genomic_DNA"/>
</dbReference>
<evidence type="ECO:0000256" key="1">
    <source>
        <dbReference type="SAM" id="Phobius"/>
    </source>
</evidence>
<proteinExistence type="predicted"/>
<keyword evidence="1" id="KW-1133">Transmembrane helix</keyword>
<accession>A0A6A5VRW4</accession>
<keyword evidence="1" id="KW-0472">Membrane</keyword>
<name>A0A6A5VRW4_9PLEO</name>
<organism evidence="2 3">
    <name type="scientific">Bimuria novae-zelandiae CBS 107.79</name>
    <dbReference type="NCBI Taxonomy" id="1447943"/>
    <lineage>
        <taxon>Eukaryota</taxon>
        <taxon>Fungi</taxon>
        <taxon>Dikarya</taxon>
        <taxon>Ascomycota</taxon>
        <taxon>Pezizomycotina</taxon>
        <taxon>Dothideomycetes</taxon>
        <taxon>Pleosporomycetidae</taxon>
        <taxon>Pleosporales</taxon>
        <taxon>Massarineae</taxon>
        <taxon>Didymosphaeriaceae</taxon>
        <taxon>Bimuria</taxon>
    </lineage>
</organism>
<evidence type="ECO:0000313" key="2">
    <source>
        <dbReference type="EMBL" id="KAF1979991.1"/>
    </source>
</evidence>
<dbReference type="AlphaFoldDB" id="A0A6A5VRW4"/>